<reference evidence="2" key="1">
    <citation type="journal article" date="2016" name="Proc. Natl. Acad. Sci. U.S.A.">
        <title>Lipid metabolic changes in an early divergent fungus govern the establishment of a mutualistic symbiosis with endobacteria.</title>
        <authorList>
            <person name="Lastovetsky O.A."/>
            <person name="Gaspar M.L."/>
            <person name="Mondo S.J."/>
            <person name="LaButti K.M."/>
            <person name="Sandor L."/>
            <person name="Grigoriev I.V."/>
            <person name="Henry S.A."/>
            <person name="Pawlowska T.E."/>
        </authorList>
    </citation>
    <scope>NUCLEOTIDE SEQUENCE [LARGE SCALE GENOMIC DNA]</scope>
    <source>
        <strain evidence="2">ATCC 52814</strain>
    </source>
</reference>
<evidence type="ECO:0000259" key="1">
    <source>
        <dbReference type="PROSITE" id="PS50181"/>
    </source>
</evidence>
<dbReference type="SUPFAM" id="SSF81383">
    <property type="entry name" value="F-box domain"/>
    <property type="match status" value="1"/>
</dbReference>
<evidence type="ECO:0000313" key="2">
    <source>
        <dbReference type="EMBL" id="ORE02228.1"/>
    </source>
</evidence>
<organism evidence="2">
    <name type="scientific">Rhizopus microsporus var. microsporus</name>
    <dbReference type="NCBI Taxonomy" id="86635"/>
    <lineage>
        <taxon>Eukaryota</taxon>
        <taxon>Fungi</taxon>
        <taxon>Fungi incertae sedis</taxon>
        <taxon>Mucoromycota</taxon>
        <taxon>Mucoromycotina</taxon>
        <taxon>Mucoromycetes</taxon>
        <taxon>Mucorales</taxon>
        <taxon>Mucorineae</taxon>
        <taxon>Rhizopodaceae</taxon>
        <taxon>Rhizopus</taxon>
    </lineage>
</organism>
<dbReference type="SUPFAM" id="SSF52047">
    <property type="entry name" value="RNI-like"/>
    <property type="match status" value="1"/>
</dbReference>
<dbReference type="OrthoDB" id="2283774at2759"/>
<name>A0A1X0QR59_RHIZD</name>
<dbReference type="AlphaFoldDB" id="A0A1X0QR59"/>
<dbReference type="Pfam" id="PF12937">
    <property type="entry name" value="F-box-like"/>
    <property type="match status" value="1"/>
</dbReference>
<dbReference type="EMBL" id="KV922063">
    <property type="protein sequence ID" value="ORE02228.1"/>
    <property type="molecule type" value="Genomic_DNA"/>
</dbReference>
<gene>
    <name evidence="2" type="ORF">BCV72DRAFT_56472</name>
</gene>
<dbReference type="Gene3D" id="3.80.10.10">
    <property type="entry name" value="Ribonuclease Inhibitor"/>
    <property type="match status" value="1"/>
</dbReference>
<dbReference type="Proteomes" id="UP000242414">
    <property type="component" value="Unassembled WGS sequence"/>
</dbReference>
<dbReference type="PANTHER" id="PTHR38926:SF72">
    <property type="entry name" value="IM:7136021-RELATED"/>
    <property type="match status" value="1"/>
</dbReference>
<proteinExistence type="predicted"/>
<sequence length="646" mass="74984">MNRLPSEFLYQLSNYLTLQDCYNCLAVCKFWRNAFKRILYRVVHIYSDQQLQQFMEAVKYNGQLVKEIYLHNNIQYNETMDYLEDLDDPHYINHIHLSQTHFESLSMYCPQLEVLQFDKHQWNHLTLSNVISNWDHISSLPPIQHQLLPHFFPLFKSPYLTHLNIDFTFDPIENDSSHFTSLLNQVSSLQHLTLEIFYKQQQHQIMDSAPLNISSLLQQIHRALPNLKSLEFVCTNPPRHEPPAAVYESNNILASFKEKSSLKSLTVQGHIDSIKWFAFIYENYPELEELKIIQMATSRFGTKWMWQQALVDLIRNLRRMKSLTIGGRNAPQLLSKGLALELKSPTCAVENLYIDFKTYQAIESCQFLLIIAAFGLKQLKFLRLRVWEQTPGWSGVTFNLFQCRQLVSLELSLSKGLMDQYPFTPFLIDNFLENMPQLEELTLVGAEIQVLYKHLEDLDIKAVFSLHSLTLIQSRVQNHPTVFSYLSKCCPRLNQLCFRRCEVTKNAKQLTFSPSPACITNDCTLDMPCTRFEKIYLSSFLIYTGTVETIEYIGIRILSSLASSENDKIAWCRIAGLGGSFIYPQYTTVEDADVLSELQNLYQNSDIMPGNYVPSIGIITIRCKSVSDIYLDNVKIPRRSFYSFCV</sequence>
<dbReference type="InterPro" id="IPR036047">
    <property type="entry name" value="F-box-like_dom_sf"/>
</dbReference>
<dbReference type="InterPro" id="IPR001810">
    <property type="entry name" value="F-box_dom"/>
</dbReference>
<dbReference type="PANTHER" id="PTHR38926">
    <property type="entry name" value="F-BOX DOMAIN CONTAINING PROTEIN, EXPRESSED"/>
    <property type="match status" value="1"/>
</dbReference>
<protein>
    <recommendedName>
        <fullName evidence="1">F-box domain-containing protein</fullName>
    </recommendedName>
</protein>
<dbReference type="PROSITE" id="PS50181">
    <property type="entry name" value="FBOX"/>
    <property type="match status" value="1"/>
</dbReference>
<dbReference type="InterPro" id="IPR032675">
    <property type="entry name" value="LRR_dom_sf"/>
</dbReference>
<accession>A0A1X0QR59</accession>
<feature type="domain" description="F-box" evidence="1">
    <location>
        <begin position="1"/>
        <end position="43"/>
    </location>
</feature>
<dbReference type="VEuPathDB" id="FungiDB:BCV72DRAFT_56472"/>